<protein>
    <recommendedName>
        <fullName evidence="2">Alkylated DNA repair protein AlkB homologue 8 N-terminal domain-containing protein</fullName>
    </recommendedName>
</protein>
<dbReference type="AlphaFoldDB" id="A0AAV6GVG8"/>
<accession>A0AAV6GVG8</accession>
<dbReference type="GO" id="GO:0016706">
    <property type="term" value="F:2-oxoglutarate-dependent dioxygenase activity"/>
    <property type="evidence" value="ECO:0007669"/>
    <property type="project" value="InterPro"/>
</dbReference>
<keyword evidence="4" id="KW-1185">Reference proteome</keyword>
<organism evidence="3 4">
    <name type="scientific">Alosa alosa</name>
    <name type="common">allis shad</name>
    <dbReference type="NCBI Taxonomy" id="278164"/>
    <lineage>
        <taxon>Eukaryota</taxon>
        <taxon>Metazoa</taxon>
        <taxon>Chordata</taxon>
        <taxon>Craniata</taxon>
        <taxon>Vertebrata</taxon>
        <taxon>Euteleostomi</taxon>
        <taxon>Actinopterygii</taxon>
        <taxon>Neopterygii</taxon>
        <taxon>Teleostei</taxon>
        <taxon>Clupei</taxon>
        <taxon>Clupeiformes</taxon>
        <taxon>Clupeoidei</taxon>
        <taxon>Clupeidae</taxon>
        <taxon>Alosa</taxon>
    </lineage>
</organism>
<dbReference type="GO" id="GO:0008168">
    <property type="term" value="F:methyltransferase activity"/>
    <property type="evidence" value="ECO:0007669"/>
    <property type="project" value="InterPro"/>
</dbReference>
<evidence type="ECO:0000313" key="4">
    <source>
        <dbReference type="Proteomes" id="UP000823561"/>
    </source>
</evidence>
<dbReference type="Proteomes" id="UP000823561">
    <property type="component" value="Chromosome 7"/>
</dbReference>
<evidence type="ECO:0000259" key="2">
    <source>
        <dbReference type="Pfam" id="PF09004"/>
    </source>
</evidence>
<sequence length="251" mass="29202">MERLVLGMLRPQVRHALDPLQFAYQEKVGVDDAITYLLHRTHSHLDKGKSAVRIMFFDFPSVFNTIQPLRLGDKLLQVGVDAHLFLFTLYTSDFCYNTESCHLQKFSDDTAIVGCIRNGQEEEYRSLVEDFVQWCKLNHLQLNTSKTKEMVVDFRRSKPTLLPVHIDGVNVEVVSTYKYLGLHLDNKLDWSANTDALYKKEQSRLYFLRRLRSFNVCSKLLRMFYQSVVASVLFYAVVCWGGRMRGELTGW</sequence>
<feature type="transmembrane region" description="Helical" evidence="1">
    <location>
        <begin position="223"/>
        <end position="242"/>
    </location>
</feature>
<dbReference type="PANTHER" id="PTHR33332">
    <property type="entry name" value="REVERSE TRANSCRIPTASE DOMAIN-CONTAINING PROTEIN"/>
    <property type="match status" value="1"/>
</dbReference>
<keyword evidence="1" id="KW-0472">Membrane</keyword>
<keyword evidence="1" id="KW-0812">Transmembrane</keyword>
<keyword evidence="1" id="KW-1133">Transmembrane helix</keyword>
<feature type="domain" description="Alkylated DNA repair protein AlkB homologue 8 N-terminal" evidence="2">
    <location>
        <begin position="190"/>
        <end position="230"/>
    </location>
</feature>
<dbReference type="InterPro" id="IPR015095">
    <property type="entry name" value="AlkB_hom8_N"/>
</dbReference>
<dbReference type="Pfam" id="PF09004">
    <property type="entry name" value="ALKBH8_N"/>
    <property type="match status" value="1"/>
</dbReference>
<evidence type="ECO:0000256" key="1">
    <source>
        <dbReference type="SAM" id="Phobius"/>
    </source>
</evidence>
<reference evidence="3" key="1">
    <citation type="submission" date="2020-10" db="EMBL/GenBank/DDBJ databases">
        <title>Chromosome-scale genome assembly of the Allis shad, Alosa alosa.</title>
        <authorList>
            <person name="Margot Z."/>
            <person name="Christophe K."/>
            <person name="Cabau C."/>
            <person name="Louis A."/>
            <person name="Berthelot C."/>
            <person name="Parey E."/>
            <person name="Roest Crollius H."/>
            <person name="Montfort J."/>
            <person name="Robinson-Rechavi M."/>
            <person name="Bucao C."/>
            <person name="Bouchez O."/>
            <person name="Gislard M."/>
            <person name="Lluch J."/>
            <person name="Milhes M."/>
            <person name="Lampietro C."/>
            <person name="Lopez Roques C."/>
            <person name="Donnadieu C."/>
            <person name="Braasch I."/>
            <person name="Desvignes T."/>
            <person name="Postlethwait J."/>
            <person name="Bobe J."/>
            <person name="Guiguen Y."/>
        </authorList>
    </citation>
    <scope>NUCLEOTIDE SEQUENCE</scope>
    <source>
        <strain evidence="3">M-15738</strain>
        <tissue evidence="3">Blood</tissue>
    </source>
</reference>
<gene>
    <name evidence="3" type="ORF">AALO_G00106300</name>
</gene>
<evidence type="ECO:0000313" key="3">
    <source>
        <dbReference type="EMBL" id="KAG5279118.1"/>
    </source>
</evidence>
<comment type="caution">
    <text evidence="3">The sequence shown here is derived from an EMBL/GenBank/DDBJ whole genome shotgun (WGS) entry which is preliminary data.</text>
</comment>
<name>A0AAV6GVG8_9TELE</name>
<proteinExistence type="predicted"/>
<dbReference type="EMBL" id="JADWDJ010000007">
    <property type="protein sequence ID" value="KAG5279118.1"/>
    <property type="molecule type" value="Genomic_DNA"/>
</dbReference>